<feature type="region of interest" description="Disordered" evidence="1">
    <location>
        <begin position="1"/>
        <end position="44"/>
    </location>
</feature>
<name>A0A6J4QWM5_9ACTN</name>
<reference evidence="2" key="1">
    <citation type="submission" date="2020-02" db="EMBL/GenBank/DDBJ databases">
        <authorList>
            <person name="Meier V. D."/>
        </authorList>
    </citation>
    <scope>NUCLEOTIDE SEQUENCE</scope>
    <source>
        <strain evidence="2">AVDCRST_MAG02</strain>
    </source>
</reference>
<dbReference type="AlphaFoldDB" id="A0A6J4QWM5"/>
<feature type="non-terminal residue" evidence="2">
    <location>
        <position position="44"/>
    </location>
</feature>
<sequence>AEVEPAGQTARPGNNRTTVAKTGIGATRQPAMDRGREQAQDQRL</sequence>
<feature type="compositionally biased region" description="Basic and acidic residues" evidence="1">
    <location>
        <begin position="31"/>
        <end position="44"/>
    </location>
</feature>
<protein>
    <submittedName>
        <fullName evidence="2">Uncharacterized protein</fullName>
    </submittedName>
</protein>
<proteinExistence type="predicted"/>
<gene>
    <name evidence="2" type="ORF">AVDCRST_MAG02-662</name>
</gene>
<dbReference type="EMBL" id="CADCVH010000021">
    <property type="protein sequence ID" value="CAA9448647.1"/>
    <property type="molecule type" value="Genomic_DNA"/>
</dbReference>
<accession>A0A6J4QWM5</accession>
<organism evidence="2">
    <name type="scientific">uncultured Rubrobacteraceae bacterium</name>
    <dbReference type="NCBI Taxonomy" id="349277"/>
    <lineage>
        <taxon>Bacteria</taxon>
        <taxon>Bacillati</taxon>
        <taxon>Actinomycetota</taxon>
        <taxon>Rubrobacteria</taxon>
        <taxon>Rubrobacterales</taxon>
        <taxon>Rubrobacteraceae</taxon>
        <taxon>environmental samples</taxon>
    </lineage>
</organism>
<feature type="non-terminal residue" evidence="2">
    <location>
        <position position="1"/>
    </location>
</feature>
<evidence type="ECO:0000256" key="1">
    <source>
        <dbReference type="SAM" id="MobiDB-lite"/>
    </source>
</evidence>
<feature type="compositionally biased region" description="Polar residues" evidence="1">
    <location>
        <begin position="11"/>
        <end position="20"/>
    </location>
</feature>
<evidence type="ECO:0000313" key="2">
    <source>
        <dbReference type="EMBL" id="CAA9448647.1"/>
    </source>
</evidence>